<name>A0A1U9NH37_9BACT</name>
<dbReference type="Proteomes" id="UP000189674">
    <property type="component" value="Chromosome"/>
</dbReference>
<dbReference type="NCBIfam" id="TIGR02595">
    <property type="entry name" value="PEP_CTERM"/>
    <property type="match status" value="1"/>
</dbReference>
<feature type="chain" id="PRO_5010701777" description="PEP-CTERM protein-sorting domain-containing protein" evidence="1">
    <location>
        <begin position="21"/>
        <end position="161"/>
    </location>
</feature>
<keyword evidence="1" id="KW-0732">Signal</keyword>
<protein>
    <recommendedName>
        <fullName evidence="4">PEP-CTERM protein-sorting domain-containing protein</fullName>
    </recommendedName>
</protein>
<accession>A0A1U9NH37</accession>
<evidence type="ECO:0000313" key="2">
    <source>
        <dbReference type="EMBL" id="AQT67068.1"/>
    </source>
</evidence>
<organism evidence="2 3">
    <name type="scientific">Anaerohalosphaera lusitana</name>
    <dbReference type="NCBI Taxonomy" id="1936003"/>
    <lineage>
        <taxon>Bacteria</taxon>
        <taxon>Pseudomonadati</taxon>
        <taxon>Planctomycetota</taxon>
        <taxon>Phycisphaerae</taxon>
        <taxon>Sedimentisphaerales</taxon>
        <taxon>Anaerohalosphaeraceae</taxon>
        <taxon>Anaerohalosphaera</taxon>
    </lineage>
</organism>
<dbReference type="EMBL" id="CP019791">
    <property type="protein sequence ID" value="AQT67068.1"/>
    <property type="molecule type" value="Genomic_DNA"/>
</dbReference>
<dbReference type="KEGG" id="alus:STSP2_00208"/>
<reference evidence="3" key="1">
    <citation type="submission" date="2017-02" db="EMBL/GenBank/DDBJ databases">
        <title>Comparative genomics and description of representatives of a novel lineage of planctomycetes thriving in anoxic sediments.</title>
        <authorList>
            <person name="Spring S."/>
            <person name="Bunk B."/>
            <person name="Sproer C."/>
        </authorList>
    </citation>
    <scope>NUCLEOTIDE SEQUENCE [LARGE SCALE GENOMIC DNA]</scope>
    <source>
        <strain evidence="3">ST-NAGAB-D1</strain>
    </source>
</reference>
<evidence type="ECO:0000256" key="1">
    <source>
        <dbReference type="SAM" id="SignalP"/>
    </source>
</evidence>
<feature type="signal peptide" evidence="1">
    <location>
        <begin position="1"/>
        <end position="20"/>
    </location>
</feature>
<keyword evidence="3" id="KW-1185">Reference proteome</keyword>
<dbReference type="AlphaFoldDB" id="A0A1U9NH37"/>
<dbReference type="RefSeq" id="WP_169852887.1">
    <property type="nucleotide sequence ID" value="NZ_CP019791.1"/>
</dbReference>
<sequence precursor="true">MMKKLMVLALVLGIGSMAAAGLSVVAPEEIQVGDTVTVQIVSDDGLQYDGYISVDLGGAAVWSGDDTMTDITVPASTTTFYGTYGDGSFWAFTNSDTSVTDALTPGTGFEFGLTGAAEGTATLTLYNSGFSPISTSTVNVVPEPMTLGLLGIGGLFLRRRK</sequence>
<gene>
    <name evidence="2" type="ORF">STSP2_00208</name>
</gene>
<evidence type="ECO:0008006" key="4">
    <source>
        <dbReference type="Google" id="ProtNLM"/>
    </source>
</evidence>
<proteinExistence type="predicted"/>
<dbReference type="STRING" id="1936003.STSP2_00208"/>
<dbReference type="InterPro" id="IPR013424">
    <property type="entry name" value="Ice-binding_C"/>
</dbReference>
<evidence type="ECO:0000313" key="3">
    <source>
        <dbReference type="Proteomes" id="UP000189674"/>
    </source>
</evidence>